<feature type="compositionally biased region" description="Polar residues" evidence="1">
    <location>
        <begin position="70"/>
        <end position="108"/>
    </location>
</feature>
<reference evidence="2 3" key="1">
    <citation type="submission" date="2014-04" db="EMBL/GenBank/DDBJ databases">
        <authorList>
            <consortium name="DOE Joint Genome Institute"/>
            <person name="Kuo A."/>
            <person name="Kohler A."/>
            <person name="Nagy L.G."/>
            <person name="Floudas D."/>
            <person name="Copeland A."/>
            <person name="Barry K.W."/>
            <person name="Cichocki N."/>
            <person name="Veneault-Fourrey C."/>
            <person name="LaButti K."/>
            <person name="Lindquist E.A."/>
            <person name="Lipzen A."/>
            <person name="Lundell T."/>
            <person name="Morin E."/>
            <person name="Murat C."/>
            <person name="Sun H."/>
            <person name="Tunlid A."/>
            <person name="Henrissat B."/>
            <person name="Grigoriev I.V."/>
            <person name="Hibbett D.S."/>
            <person name="Martin F."/>
            <person name="Nordberg H.P."/>
            <person name="Cantor M.N."/>
            <person name="Hua S.X."/>
        </authorList>
    </citation>
    <scope>NUCLEOTIDE SEQUENCE [LARGE SCALE GENOMIC DNA]</scope>
    <source>
        <strain evidence="2 3">LaAM-08-1</strain>
    </source>
</reference>
<evidence type="ECO:0000313" key="3">
    <source>
        <dbReference type="Proteomes" id="UP000054477"/>
    </source>
</evidence>
<gene>
    <name evidence="2" type="ORF">K443DRAFT_13116</name>
</gene>
<proteinExistence type="predicted"/>
<evidence type="ECO:0000313" key="2">
    <source>
        <dbReference type="EMBL" id="KIJ93103.1"/>
    </source>
</evidence>
<keyword evidence="3" id="KW-1185">Reference proteome</keyword>
<feature type="region of interest" description="Disordered" evidence="1">
    <location>
        <begin position="219"/>
        <end position="240"/>
    </location>
</feature>
<name>A0A0C9WWC5_9AGAR</name>
<sequence>MANQPKDSSLKRPSGIKEGFARLLSPKSRPAHRVIGAAALDELGFDGDEEEEEEEDRERGMQMTDHPSCEITTSSLTTATAVNSSANQDNSEETTNTENIPSTPVESTPQPPVSGPYTPKSISLYGRGDESDDEFGTTIRGVPFPQPVVYHYPDAHPDLEKFPRSELLAALQLIEDEGFNTSSSPRDTLPTRVSFSSFSLSAQSFLECLSPIQPSYQMNLADHPECPLPADTLQAPESPS</sequence>
<dbReference type="EMBL" id="KN838865">
    <property type="protein sequence ID" value="KIJ93103.1"/>
    <property type="molecule type" value="Genomic_DNA"/>
</dbReference>
<organism evidence="2 3">
    <name type="scientific">Laccaria amethystina LaAM-08-1</name>
    <dbReference type="NCBI Taxonomy" id="1095629"/>
    <lineage>
        <taxon>Eukaryota</taxon>
        <taxon>Fungi</taxon>
        <taxon>Dikarya</taxon>
        <taxon>Basidiomycota</taxon>
        <taxon>Agaricomycotina</taxon>
        <taxon>Agaricomycetes</taxon>
        <taxon>Agaricomycetidae</taxon>
        <taxon>Agaricales</taxon>
        <taxon>Agaricineae</taxon>
        <taxon>Hydnangiaceae</taxon>
        <taxon>Laccaria</taxon>
    </lineage>
</organism>
<dbReference type="Proteomes" id="UP000054477">
    <property type="component" value="Unassembled WGS sequence"/>
</dbReference>
<feature type="compositionally biased region" description="Acidic residues" evidence="1">
    <location>
        <begin position="43"/>
        <end position="56"/>
    </location>
</feature>
<dbReference type="AlphaFoldDB" id="A0A0C9WWC5"/>
<accession>A0A0C9WWC5</accession>
<protein>
    <submittedName>
        <fullName evidence="2">Uncharacterized protein</fullName>
    </submittedName>
</protein>
<feature type="region of interest" description="Disordered" evidence="1">
    <location>
        <begin position="1"/>
        <end position="144"/>
    </location>
</feature>
<evidence type="ECO:0000256" key="1">
    <source>
        <dbReference type="SAM" id="MobiDB-lite"/>
    </source>
</evidence>
<reference evidence="3" key="2">
    <citation type="submission" date="2015-01" db="EMBL/GenBank/DDBJ databases">
        <title>Evolutionary Origins and Diversification of the Mycorrhizal Mutualists.</title>
        <authorList>
            <consortium name="DOE Joint Genome Institute"/>
            <consortium name="Mycorrhizal Genomics Consortium"/>
            <person name="Kohler A."/>
            <person name="Kuo A."/>
            <person name="Nagy L.G."/>
            <person name="Floudas D."/>
            <person name="Copeland A."/>
            <person name="Barry K.W."/>
            <person name="Cichocki N."/>
            <person name="Veneault-Fourrey C."/>
            <person name="LaButti K."/>
            <person name="Lindquist E.A."/>
            <person name="Lipzen A."/>
            <person name="Lundell T."/>
            <person name="Morin E."/>
            <person name="Murat C."/>
            <person name="Riley R."/>
            <person name="Ohm R."/>
            <person name="Sun H."/>
            <person name="Tunlid A."/>
            <person name="Henrissat B."/>
            <person name="Grigoriev I.V."/>
            <person name="Hibbett D.S."/>
            <person name="Martin F."/>
        </authorList>
    </citation>
    <scope>NUCLEOTIDE SEQUENCE [LARGE SCALE GENOMIC DNA]</scope>
    <source>
        <strain evidence="3">LaAM-08-1</strain>
    </source>
</reference>
<dbReference type="HOGENOM" id="CLU_1156556_0_0_1"/>